<reference evidence="12" key="1">
    <citation type="submission" date="2014-05" db="EMBL/GenBank/DDBJ databases">
        <authorList>
            <person name="Horn Fabian"/>
        </authorList>
    </citation>
    <scope>NUCLEOTIDE SEQUENCE</scope>
</reference>
<dbReference type="InterPro" id="IPR020807">
    <property type="entry name" value="PKS_DH"/>
</dbReference>
<dbReference type="InterPro" id="IPR042104">
    <property type="entry name" value="PKS_dehydratase_sf"/>
</dbReference>
<dbReference type="Pfam" id="PF02801">
    <property type="entry name" value="Ketoacyl-synt_C"/>
    <property type="match status" value="5"/>
</dbReference>
<dbReference type="PROSITE" id="PS00606">
    <property type="entry name" value="KS3_1"/>
    <property type="match status" value="4"/>
</dbReference>
<dbReference type="GO" id="GO:0004312">
    <property type="term" value="F:fatty acid synthase activity"/>
    <property type="evidence" value="ECO:0007669"/>
    <property type="project" value="TreeGrafter"/>
</dbReference>
<dbReference type="SMART" id="SM00822">
    <property type="entry name" value="PKS_KR"/>
    <property type="match status" value="3"/>
</dbReference>
<proteinExistence type="predicted"/>
<dbReference type="EMBL" id="LK022848">
    <property type="protein sequence ID" value="CDR02742.1"/>
    <property type="molecule type" value="Genomic_DNA"/>
</dbReference>
<feature type="active site" description="Proton acceptor; for dehydratase activity" evidence="8">
    <location>
        <position position="5414"/>
    </location>
</feature>
<dbReference type="InterPro" id="IPR009081">
    <property type="entry name" value="PP-bd_ACP"/>
</dbReference>
<feature type="region of interest" description="N-terminal hotdog fold" evidence="8">
    <location>
        <begin position="3426"/>
        <end position="3539"/>
    </location>
</feature>
<feature type="domain" description="Ketosynthase family 3 (KS3)" evidence="10">
    <location>
        <begin position="2581"/>
        <end position="2995"/>
    </location>
</feature>
<dbReference type="SMART" id="SM00826">
    <property type="entry name" value="PKS_DH"/>
    <property type="match status" value="3"/>
</dbReference>
<dbReference type="GO" id="GO:0004315">
    <property type="term" value="F:3-oxoacyl-[acyl-carrier-protein] synthase activity"/>
    <property type="evidence" value="ECO:0007669"/>
    <property type="project" value="InterPro"/>
</dbReference>
<dbReference type="InterPro" id="IPR020806">
    <property type="entry name" value="PKS_PP-bd"/>
</dbReference>
<feature type="domain" description="Ketosynthase family 3 (KS3)" evidence="10">
    <location>
        <begin position="6183"/>
        <end position="6594"/>
    </location>
</feature>
<dbReference type="InterPro" id="IPR001227">
    <property type="entry name" value="Ac_transferase_dom_sf"/>
</dbReference>
<dbReference type="PANTHER" id="PTHR43775:SF51">
    <property type="entry name" value="INACTIVE PHENOLPHTHIOCEROL SYNTHESIS POLYKETIDE SYNTHASE TYPE I PKS1-RELATED"/>
    <property type="match status" value="1"/>
</dbReference>
<feature type="region of interest" description="C-terminal hotdog fold" evidence="8">
    <location>
        <begin position="3551"/>
        <end position="3688"/>
    </location>
</feature>
<keyword evidence="2" id="KW-0596">Phosphopantetheine</keyword>
<dbReference type="InterPro" id="IPR013154">
    <property type="entry name" value="ADH-like_N"/>
</dbReference>
<dbReference type="InterPro" id="IPR049900">
    <property type="entry name" value="PKS_mFAS_DH"/>
</dbReference>
<dbReference type="PANTHER" id="PTHR43775">
    <property type="entry name" value="FATTY ACID SYNTHASE"/>
    <property type="match status" value="1"/>
</dbReference>
<dbReference type="PROSITE" id="PS52019">
    <property type="entry name" value="PKS_MFAS_DH"/>
    <property type="match status" value="2"/>
</dbReference>
<feature type="domain" description="Ketosynthase family 3 (KS3)" evidence="10">
    <location>
        <begin position="10"/>
        <end position="423"/>
    </location>
</feature>
<dbReference type="InterPro" id="IPR014031">
    <property type="entry name" value="Ketoacyl_synth_C"/>
</dbReference>
<dbReference type="InterPro" id="IPR018201">
    <property type="entry name" value="Ketoacyl_synth_AS"/>
</dbReference>
<dbReference type="Pfam" id="PF22953">
    <property type="entry name" value="SpnB_Rossmann"/>
    <property type="match status" value="3"/>
</dbReference>
<feature type="domain" description="Carrier" evidence="9">
    <location>
        <begin position="4431"/>
        <end position="4506"/>
    </location>
</feature>
<dbReference type="SMART" id="SM01294">
    <property type="entry name" value="PKS_PP_betabranch"/>
    <property type="match status" value="2"/>
</dbReference>
<dbReference type="Pfam" id="PF13602">
    <property type="entry name" value="ADH_zinc_N_2"/>
    <property type="match status" value="1"/>
</dbReference>
<dbReference type="InterPro" id="IPR013968">
    <property type="entry name" value="PKS_KR"/>
</dbReference>
<dbReference type="InterPro" id="IPR020841">
    <property type="entry name" value="PKS_Beta-ketoAc_synthase_dom"/>
</dbReference>
<feature type="domain" description="Carrier" evidence="9">
    <location>
        <begin position="904"/>
        <end position="979"/>
    </location>
</feature>
<dbReference type="InterPro" id="IPR014030">
    <property type="entry name" value="Ketoacyl_synth_N"/>
</dbReference>
<dbReference type="SUPFAM" id="SSF52151">
    <property type="entry name" value="FabD/lysophospholipase-like"/>
    <property type="match status" value="5"/>
</dbReference>
<comment type="pathway">
    <text evidence="1">Antibiotic biosynthesis.</text>
</comment>
<dbReference type="SUPFAM" id="SSF55048">
    <property type="entry name" value="Probable ACP-binding domain of malonyl-CoA ACP transacylase"/>
    <property type="match status" value="5"/>
</dbReference>
<feature type="domain" description="Carrier" evidence="9">
    <location>
        <begin position="2489"/>
        <end position="2564"/>
    </location>
</feature>
<dbReference type="SUPFAM" id="SSF53901">
    <property type="entry name" value="Thiolase-like"/>
    <property type="match status" value="5"/>
</dbReference>
<dbReference type="GO" id="GO:0031177">
    <property type="term" value="F:phosphopantetheine binding"/>
    <property type="evidence" value="ECO:0007669"/>
    <property type="project" value="InterPro"/>
</dbReference>
<feature type="active site" description="Proton acceptor; for dehydratase activity" evidence="8">
    <location>
        <position position="3458"/>
    </location>
</feature>
<dbReference type="SMART" id="SM00827">
    <property type="entry name" value="PKS_AT"/>
    <property type="match status" value="5"/>
</dbReference>
<dbReference type="Pfam" id="PF00109">
    <property type="entry name" value="ketoacyl-synt"/>
    <property type="match status" value="5"/>
</dbReference>
<dbReference type="PROSITE" id="PS00012">
    <property type="entry name" value="PHOSPHOPANTETHEINE"/>
    <property type="match status" value="2"/>
</dbReference>
<feature type="domain" description="PKS/mFAS DH" evidence="11">
    <location>
        <begin position="5382"/>
        <end position="5644"/>
    </location>
</feature>
<dbReference type="GO" id="GO:0033068">
    <property type="term" value="P:macrolide biosynthetic process"/>
    <property type="evidence" value="ECO:0007669"/>
    <property type="project" value="UniProtKB-ARBA"/>
</dbReference>
<feature type="domain" description="PKS/mFAS DH" evidence="11">
    <location>
        <begin position="3426"/>
        <end position="3688"/>
    </location>
</feature>
<dbReference type="Pfam" id="PF08240">
    <property type="entry name" value="ADH_N"/>
    <property type="match status" value="1"/>
</dbReference>
<evidence type="ECO:0000256" key="1">
    <source>
        <dbReference type="ARBA" id="ARBA00004792"/>
    </source>
</evidence>
<keyword evidence="7" id="KW-0012">Acyltransferase</keyword>
<dbReference type="Gene3D" id="3.10.129.110">
    <property type="entry name" value="Polyketide synthase dehydratase"/>
    <property type="match status" value="4"/>
</dbReference>
<dbReference type="InterPro" id="IPR016036">
    <property type="entry name" value="Malonyl_transacylase_ACP-bd"/>
</dbReference>
<dbReference type="Pfam" id="PF00698">
    <property type="entry name" value="Acyl_transf_1"/>
    <property type="match status" value="5"/>
</dbReference>
<gene>
    <name evidence="12" type="ORF">SIRAN897</name>
</gene>
<dbReference type="SMART" id="SM00829">
    <property type="entry name" value="PKS_ER"/>
    <property type="match status" value="1"/>
</dbReference>
<dbReference type="FunFam" id="1.10.1200.10:FF:000007">
    <property type="entry name" value="Probable polyketide synthase pks17"/>
    <property type="match status" value="2"/>
</dbReference>
<feature type="active site" description="Proton donor; for dehydratase activity" evidence="8">
    <location>
        <position position="5569"/>
    </location>
</feature>
<feature type="region of interest" description="N-terminal hotdog fold" evidence="8">
    <location>
        <begin position="5382"/>
        <end position="5496"/>
    </location>
</feature>
<feature type="domain" description="Carrier" evidence="9">
    <location>
        <begin position="6090"/>
        <end position="6165"/>
    </location>
</feature>
<keyword evidence="6" id="KW-0511">Multifunctional enzyme</keyword>
<dbReference type="CDD" id="cd08956">
    <property type="entry name" value="KR_3_FAS_SDR_x"/>
    <property type="match status" value="3"/>
</dbReference>
<evidence type="ECO:0000256" key="2">
    <source>
        <dbReference type="ARBA" id="ARBA00022450"/>
    </source>
</evidence>
<keyword evidence="3" id="KW-0597">Phosphoprotein</keyword>
<dbReference type="GO" id="GO:0016491">
    <property type="term" value="F:oxidoreductase activity"/>
    <property type="evidence" value="ECO:0007669"/>
    <property type="project" value="InterPro"/>
</dbReference>
<dbReference type="InterPro" id="IPR049551">
    <property type="entry name" value="PKS_DH_C"/>
</dbReference>
<sequence>MPSEYHGRHDNVVAVVGVACRLPGADNPTAFWELLRHGVEAVGAASGDRLPADPTAPAQGGFLGRIDEFDAGFFGVPPAEAHAMDPQQRLVLELAWEALEEAGIVPASLHGTTTGVYLGVMGDDYARLTLGDPDGPSAYSATGVYRSIIANRVSHFLGVHGPSLTVDAGQSSSLVAVHLAVESLRRGECDTALVGGVSLIADPDSGRLTARMGAMSPDGRCYAFDERANGFVRGEGAGLVVLKRLSAAIADGDRVLCVIRGSAINNDGDGERLTDPSAAAQEALLTSAYQRAGVTVGDVQYVEAHGTGTRVGDPVEAVALGAALTRQRPADAPLRIGSVKTNIGHLEGAAGIAGLIKTVLCIAHRELVPSLNFERPNPAIALDELGLGVQRETSPWPRPQDELIAGVSSFGIGGTNCHVVLGEWTALAPTASAPAASDRPELGVLPLVVSGATDAALSAQAARLATHLDRPEPPAADLPELAHALATTRTAFAHRAVVIAPDRQGLVTGLTAIADNRARRGVVRGTAGAAGTAFLFSGQGSQHVRMGLELAAAHEAYARAFAEVERVMDPHLDHSLAEILHDPDLVNETAYSQPALFAVEVALFRLYESWGIAPDLLGGHSIGELAAAHVAGILSLDDACTLVAERGRLMQGLPDGAMLSLRGEEHEVRTFLESAATDVSIAALNGPVSTTLAGSRDQLTDLAERWRADGGRYQWLEVNRAFHSSHTDRILDEFREVAERLTYARPRIPVVSNVTGRVVTGDEMSSADYWVRHIRQTVRFLDGIRALDEAGVTTFVELGPDTVLSAMGRTCLPGRDAVFVSVLQARQPETRSVIAALAEMHVRGVRIDWNAVFGASPAAHVPLPTYAFQRSRYWLGSAAEPEPDATSSALDRRMAGLAPTERTLVMLDLVREHAAAVLGHDDPGAVAPTLAFHDLGFTSFTGVDLGTRLARAAGVALSPTAVFDFPTPQALAEHLVRLGSGMNRTAGEVVRPRSVGEPVAIVSMACRFPGGVSSPEDLWRLVSEGVDAVGGFPADRGWETESAGYARVGGFLSGAADFDAEFFGISPREAVAMDPQQRLLLEVSWEALERAGLDPAAMKGTDAGVFAGLYSQDYASRLPEGDAGGFRLTGNTSSVASGRVAYTFGLEGPAVTVDTACSSSLVAMHLAAQALRNGECSLALAGGVTVMATPGMFTEFAVQGGLAADGRVKAFSAAADGTNWAEGVGVVVLERLSEARRLGHPVLAVLRGSAVNQDGASNGLTAPNGPSQERVIRRALADARLSASDVDVIEGHGTGTTLGDPIEARALLATYGQGRPEDRPLWLGSLKSNIGHAQAAAGVAGVIKMVEAMRHATLPATLHAGEPSPHVDWTAGEVRLLTEARRWEAEGRLRRAGVSAFGISGTNAHMILEQAPEAVPARSAPARPVVTGGVMPWVLSARSDAGLRALAGRLASGVPAGAGIADVAGSLAGSRAGLEFRAVVLGADRAELDEGLTRVEPVGAAARGPVAWVFPGQGSQWTGMGQELADSSPVFAGVLDEVCAVADPLLGRSLREVMFSGVEVHQTGFTQVAIFAFEAGLAAVVRAAGSEPDFVAGHSVGEVTAAYVAGAVTLEDAVRLLVARGALMQALPPGGVMAAVQAGEHEVDLSGLEDRVAVAAVNGSSAVVLSGDEDAVEVAVGRLEGRKVRRLEVSHAFHSPLMRPIAADLAQVVAGIRFAEPRVPLVSAVTGAVADAGVLRDPEYWVEQAVGTVRFHDAVRYLHERGTAGFLEVGPDRVLSAVVHGGGDSGVWAVGLAERGNAGARRLLAGLAEAWAHGAAVDWTRLIPVGRPVVLPTYPFQHRRYWAAGRAASGSGHPVVGEGVPLASGAGTVFAGRLAADPLIDGSMAVAELAMYAAGQAGWPVLEELEFEQVPAPEGPVQVQVSIAGQRLEVYARPSAAGEWVRYASAVVSEQIRPVPDYAGDEVAVEVPDAAGYAIHPVLLEAALNLGPDEVPSRWEGVRLHAAGARELRVRVGASGLLAVDGDGQPVLEIARMTSRSAPRGGPVHGDLLGLRWEPASAGEVDRLAAVGWTVIRPGESVPPAGGEPVTVAAVCAGEDPLDWVLGVVQEWTGEDRPAGSRLVVVTRQAVAAGPGDMVSGLVQAPVWGLVRAARGEHPGHVLVLADTDTDDLAPLAASVVGGDTEVAVRRGEVRVPRLRPLPATALPEWPTLGGTVLVTGGTGTLGGLVARHLVERHGVRDLVLASRSGAGAPGVDGLVADLEAAGARVRVVASDLADPDAADALVAGIPDLVGVVHAAGVLAPETVQALTPEGLGRTLRAKAVSAWRLHEATRGLDLRLFVLFSSLSGLLSTAGFGAYAGANVYLDALAARRRAEGLPAVSIAWSMWEQTSALTEDLPVVYADRLTRGGGVALETGHALSLLDAAVVSPEPVVAAGLDIAAVRAALAAGLPLSPVLHALGRPRRRAVTAGTGPTGELAGRLAETPGAEHSRLVLDLVRRHAAAVLGHDDPGSITPALPFHDQGFTSFTGVEFGNRLMRATGVALSPTAVFDYPTPQVLAEHLVAQATGVAAQKKKMESARSVGEPVAIVSMACRYPGGVSSPEDLWRLVSEGVDAVGGFPADRGWETESAGYARVGGFLSGAADFDAEFFGISPREAVAMDPQQRLLLEVSWEALERAGLDPTGLRGSDTGVFAGLSGQDYSSRLSDSDAGGFRLTGNASSVVSGRVAYTFGLEGPAVSVDTACSSSLVAMHLAAQALRNGECSLALAGGVTVLATEGVFAEFAAQGGLASDGRCKPFSAAADGTGWGEGVGVVLLERLSEARRLGHPVLGVLRGSAVNQDGASNGLSAPNGPSQERVIRRALADARLTPGDVDAVEGHGTGTTLGDPIEAQALLATYGQDRPEERPLWLGSVKSNIGHTQGAAGVAGVIKMVEAMRHGTLPAMLHADEPSPHVEWSAGEVRLLAEARPWEPADRPRRAGVSSFGISGTNAHVILEEAPAASVVVPSAEPVVTGAVVPWVLSARSGAGLAALAGRLVSDVPAGVGIGDVAGALAGGRAGLEYRAVVLGVDRAELDEALTRVEPGGPSVAGGGVAFAFPGQGSQWIGMGRELLACSPVFAEFVAECEQLVDFPLRDALVSGVGLDRVEVVQPSLFVMMVGLAKVWEAAGVVPSAVVGHSQGEVAAACFAGALSLEDALGLVTARGRALAALAGTGGMLSVAAAPEVVEGLLPDGLRIAAVNAAAQVVVSGAPEPLDALAARCDAAGIRARRVDVNYASHHPLVESVRDDLLAVRVSPRAGRVPFYSAVTGTVVDTEGLDVTYWWRNLREQVRFAQTVAAVPVAGFVEVSPHPVLVPGIEGRWAVGSLRRDDGGQRRLLASLGEAWTHGAAVDWARLTPVGRPVVLPTYPFQHRRYWASGGGTGRGDAGHPLLQSAVRLAEDAGWVLSGRVSAGTSPWLADHTVSGTVLVPGAALAELVLNAGDRVGLPAIGEIAFEQPLVLNGSPIDLQVSVEGGRAAVFSRTGEQWTRHATATLADPAGTVEGLEGQWPPAGAQPLPVGDAYEAMAGRGYEYGPVFRGLRAAWRLGEDLYAEVELPAGDAQDGFAIHPALLDSALHVMVVAAEDGDSHGVLLPFAWRDVRLHATGASALRVRLSPAGPDAFSLLAVDGEGRPVVSAAAMISRPADTSRLADPSAGVGLLSLEWAPLSLGPAPEQAWIQVGPELDLPEATDEPLFALAEPADLPGGLGLVQAWLGAGYPAGSRLVVRTRDAVAAADGDMVAGLESSGVWGLVRSARSEHPDAGLVLLDDDGRPESAGITDAALATGEKELALRAGAALMPRLRPVSAAPELPTGAGAWRLQWAAGGDLDETRVVPAPDAERPLGPHEVRIAVRAAGVNFRDLLSALGMLPNDTRPPGSEGAGVVVEVGSEVHDLVSGMRVMGMFQGFGPLAVADARLMVPVPDGWSDVEAAAIPIVYLTAYHALFDLGRVRSGDRVLIHAASGGVGMAAVRLAMAAGAEVFATASPAKQAAVAELGVTHIASSRTADFAAEFGQVDVVLNSLTGELLDASLGMLADGGRFVELGKTDIRDPRQVPFDVADLDPDRLAEMWQRVLKQVEPLPVTVWPAAQAGAALRFMSQARHVGKIVLRLPGTGDGAVLITGGTGTLGGLVARHLLDRHGVRDLVLVSRSGPEAPGAAELAAELEAAGARVRIVAADLSNRAAVDALVAGIADLSGVVHAAGVLEDMPVTSVTRESLARVLAAKAETAWHLHEATRDLDLRMFVLFSSLAGLLGNPGQGNYAAANSCLDALAAHRTALGLPAVSIAWGLWEQRSAMTGALAEVDRARLARGGGVVLGTEQALGLLDRALSIGRPVVAAGLDVGAVRGAIAAGTPVPTVLLGLGRPPRRAIAAATGSTSVLGRRLLGLGEAERLLVLLDLVREHAAVVLGHGDASGVESGRAFRDLGFDSLTAVELRNRLAAAAGLTLPATLVFDYPTPQMLADYLLGRVTGAVPAAVEVATASRSVGEPVAIVSMACRYPGGVASPEDLWRLVSEGVDAVGDFPADRGWETEPAGYARVGGFLSGAADFDAEFFGISPREAVAMDPQQRLLLEVSWEALERAGFDPTGLRGSDTGVFAGLAFQGYESRLSDSDGSGFRLTGNTTSVASGRVAYAFGLEGPAVTIDTACSSSLVAMHLAAQALRNGECSLALAGGVTVMATPGTFAEFAVQGGLASDGRCKAFSAEADGTGWGEGVGVLVLERLSEARRLGHPVLAVLRGSAVNQDGASNGLSAPNGPSQERVIRRALADARLTPGGIDVVEGHGTGTALGDPIEAQALLATYGQERSQERPLWLGSVKSNIGHTQAAAGVAGVIKMVEAMRHETLPPTLHADEASSHVDWSAGDVLLLNESRSWKANGRPRRAGVSSFGISGTNAHVILEEAPAEPVAAPSAEPVVTGGVVPWVLSARSAPALRALAGRLASDLPAGADIADVAGSLARGRAGLEFRAVALGADREELAGALAAVETAGTVTRGPVAWVFPGQGSQWTGMGRELAECSPVFAGVLDEVCAVADPLLGRSLREVMFSGAEVHQTGFTQVAVFAFEAALAAVARAAGLVPDFVAGHSVGEVTAAHVAGAVTLEDAVRLLVARGALMQALPPGGVMAAVRAGVHEVDLTGLEDRVAVAAVNSSSAVVLSGDREAVEEAVGRLADRKVRWLEVSHAFHSPLMRPIAGELAQVVAGIRFGEPRVPLISAVTGGVVGADVLGDPGHWVEQAVGTVRFHDAIRYLHGRGTAGFLEIGPDRVLSAVVYDGGGSGVWAAGLAERENAGARRLLAGLAEAWTHGAAVDWTRLIPVGRQVTLPTYPFQHRPYWASGGGTGRGTAGHPLLDSAVRLAEDAGWVLSGRVSAGTSPWLADHAVSGTVLVPGAALAELVLYAGDRAGLPAIGEITFEQPIVLNGHGPVDFQVRVDGDRASVFSRTGEQWIRHATATLADPVGTVAGLDGQWPPAGAEPLPDVDTYEVISARGFDYGPAFRGLQAAWRLGEDLYAEVELPAAVGEGQDGFAIHPALLDAVLHALIAAGNGNGVLLPFAWRDVRLHATGASALRVRLSPAGPDAVSLLAVDGEGRPVVSAAAMISRSADISRLAAPGQAAGAGLLALEWAPVNPGPEPERLPVRVGSERDLPEMTDEPLTAWAEPADVPAALALVQGWLAAGYPVGSRLAVRTRDAVSAVDGDTVAGLESAGIWGLVRSAMAEHPDAGLVLLDVDGRPESEAIADAATATGEREIAVRGGAVLAPRLRPVPVGRSTIGPALDGTVLITGGTGTLGGLVARHLVDRHSVRDLVLVSRSGPDAPGATELAAELEATGARVRIAAADLSGRAAVDALMADTPDLAGVVHAAGVVEDMAVTSLGPASLGRVLAAKAETARHLHEATRDLDLRMFVLFSSLSGLLGGAGQANYAAANTYLDALAARRTAQGLPAVSIAWGLWEQASAMTGALTATDRARLARVGGVALPTEQALGLLDRALSAGRPVVAAGLDVGAARDATAAGTPPPSVLRDLVRAPRRTAAGGQGASTFARRLLGLGEAERLLVLLDLVREHAAAVLGHGDASGVESGRAFRDLGFDSLTGVELRNRLAVAAGFALPATLVFDYPTPQVLAEYLLAQATGAAPAGAEVVPVSRSVDEPVAIVSMACRYPGGVASPEDLWQLVADGVDAVGDFPADRGWETESARYARVGGFLSGAADFDAEFFGISPREATAMDPQQRLLLEVSWEALERAGLDPAAMKGTDTGVFAGLIGQDYGSAPGGEGYRLTGKMSSVASGRVAYAFGLEGPAVTIDTACSSSLVAMHLAAQALRNGECSVALAGGVTVMATPEVFAEFALQGGLASDGRCKAFSAGADGTGWGEGVGMLVLERLSEARRLGHPVLAVLRGSAVNQDGASNGLSAPNGPSQERVIRRALADARLSASDVDVVEGHGTGTALGDPIEAQALLATYGQDRSEERPLWLGSVKSNIGHTSAAAGVAGVIKMVEAMRHEMLPPTLHASEASPHVDWPAGDVRLLTEAQPWESAGRPRRAGVSSFGISGTNAHVILEQASAEPVRTRSALPVVTGGVVPWVLSARSDVALRVLADRLVSVVPAGVDIADVAGSLAASRAGLEFRAVVLGADREELEQGLAVVEAAGPATSGPVAWVFPGQGSQWTGMGRELAECSPVFAGVFDEVCAVADPLLGCSLREVMFSGVEVHQTAFTQVAVFAFEAGLAAVARAAGLKPDFVAGHSVGEVTAAFVAGVLTLEDAVRLLVARGALMQALPSGGAMAAVQAGEHEVDLAGLEGRVAVAAANSSSAVVLSGDREAVEEAIGRLAGRKVRWLEVSHAFHSPLMRPIADELAQVVAGIRFGEPRVPLVSAVTGGRGPPLMRPIADELAQVVAGIRFGSRGCRWCRR</sequence>
<evidence type="ECO:0000313" key="12">
    <source>
        <dbReference type="EMBL" id="CDR02742.1"/>
    </source>
</evidence>
<dbReference type="InterPro" id="IPR055123">
    <property type="entry name" value="SpnB-like_Rossmann"/>
</dbReference>
<dbReference type="Gene3D" id="3.30.70.250">
    <property type="entry name" value="Malonyl-CoA ACP transacylase, ACP-binding"/>
    <property type="match status" value="1"/>
</dbReference>
<evidence type="ECO:0000256" key="7">
    <source>
        <dbReference type="ARBA" id="ARBA00023315"/>
    </source>
</evidence>
<dbReference type="Pfam" id="PF08659">
    <property type="entry name" value="KR"/>
    <property type="match status" value="3"/>
</dbReference>
<dbReference type="InterPro" id="IPR049552">
    <property type="entry name" value="PKS_DH_N"/>
</dbReference>
<dbReference type="InterPro" id="IPR057326">
    <property type="entry name" value="KR_dom"/>
</dbReference>
<dbReference type="Pfam" id="PF00550">
    <property type="entry name" value="PP-binding"/>
    <property type="match status" value="4"/>
</dbReference>
<feature type="domain" description="Ketosynthase family 3 (KS3)" evidence="10">
    <location>
        <begin position="996"/>
        <end position="1410"/>
    </location>
</feature>
<dbReference type="PROSITE" id="PS50075">
    <property type="entry name" value="CARRIER"/>
    <property type="match status" value="4"/>
</dbReference>
<dbReference type="GO" id="GO:0006633">
    <property type="term" value="P:fatty acid biosynthetic process"/>
    <property type="evidence" value="ECO:0007669"/>
    <property type="project" value="InterPro"/>
</dbReference>
<evidence type="ECO:0000259" key="9">
    <source>
        <dbReference type="PROSITE" id="PS50075"/>
    </source>
</evidence>
<dbReference type="Pfam" id="PF16197">
    <property type="entry name" value="KAsynt_C_assoc"/>
    <property type="match status" value="5"/>
</dbReference>
<dbReference type="InterPro" id="IPR036291">
    <property type="entry name" value="NAD(P)-bd_dom_sf"/>
</dbReference>
<dbReference type="InterPro" id="IPR020843">
    <property type="entry name" value="ER"/>
</dbReference>
<dbReference type="InterPro" id="IPR050091">
    <property type="entry name" value="PKS_NRPS_Biosynth_Enz"/>
</dbReference>
<feature type="active site" description="Proton donor; for dehydratase activity" evidence="8">
    <location>
        <position position="3610"/>
    </location>
</feature>
<dbReference type="CDD" id="cd00833">
    <property type="entry name" value="PKS"/>
    <property type="match status" value="5"/>
</dbReference>
<dbReference type="InterPro" id="IPR016039">
    <property type="entry name" value="Thiolase-like"/>
</dbReference>
<dbReference type="SMART" id="SM00823">
    <property type="entry name" value="PKS_PP"/>
    <property type="match status" value="4"/>
</dbReference>
<dbReference type="PROSITE" id="PS52004">
    <property type="entry name" value="KS3_2"/>
    <property type="match status" value="5"/>
</dbReference>
<evidence type="ECO:0000256" key="8">
    <source>
        <dbReference type="PROSITE-ProRule" id="PRU01363"/>
    </source>
</evidence>
<dbReference type="CDD" id="cd05195">
    <property type="entry name" value="enoyl_red"/>
    <property type="match status" value="1"/>
</dbReference>
<organism evidence="12">
    <name type="scientific">Streptomyces iranensis</name>
    <dbReference type="NCBI Taxonomy" id="576784"/>
    <lineage>
        <taxon>Bacteria</taxon>
        <taxon>Bacillati</taxon>
        <taxon>Actinomycetota</taxon>
        <taxon>Actinomycetes</taxon>
        <taxon>Kitasatosporales</taxon>
        <taxon>Streptomycetaceae</taxon>
        <taxon>Streptomyces</taxon>
        <taxon>Streptomyces violaceusniger group</taxon>
    </lineage>
</organism>
<evidence type="ECO:0000256" key="3">
    <source>
        <dbReference type="ARBA" id="ARBA00022553"/>
    </source>
</evidence>
<evidence type="ECO:0000259" key="11">
    <source>
        <dbReference type="PROSITE" id="PS52019"/>
    </source>
</evidence>
<dbReference type="FunFam" id="3.40.47.10:FF:000019">
    <property type="entry name" value="Polyketide synthase type I"/>
    <property type="match status" value="4"/>
</dbReference>
<dbReference type="Pfam" id="PF14765">
    <property type="entry name" value="PS-DH"/>
    <property type="match status" value="2"/>
</dbReference>
<dbReference type="InterPro" id="IPR014043">
    <property type="entry name" value="Acyl_transferase_dom"/>
</dbReference>
<protein>
    <submittedName>
        <fullName evidence="12">Beta-ketoacyl synthase</fullName>
    </submittedName>
</protein>
<dbReference type="Gene3D" id="3.40.366.10">
    <property type="entry name" value="Malonyl-Coenzyme A Acyl Carrier Protein, domain 2"/>
    <property type="match status" value="5"/>
</dbReference>
<evidence type="ECO:0000259" key="10">
    <source>
        <dbReference type="PROSITE" id="PS52004"/>
    </source>
</evidence>
<dbReference type="Gene3D" id="3.90.180.10">
    <property type="entry name" value="Medium-chain alcohol dehydrogenases, catalytic domain"/>
    <property type="match status" value="1"/>
</dbReference>
<dbReference type="SUPFAM" id="SSF47336">
    <property type="entry name" value="ACP-like"/>
    <property type="match status" value="4"/>
</dbReference>
<dbReference type="Gene3D" id="3.40.50.720">
    <property type="entry name" value="NAD(P)-binding Rossmann-like Domain"/>
    <property type="match status" value="5"/>
</dbReference>
<dbReference type="SUPFAM" id="SSF50129">
    <property type="entry name" value="GroES-like"/>
    <property type="match status" value="1"/>
</dbReference>
<dbReference type="InterPro" id="IPR006162">
    <property type="entry name" value="Ppantetheine_attach_site"/>
</dbReference>
<evidence type="ECO:0000256" key="4">
    <source>
        <dbReference type="ARBA" id="ARBA00022679"/>
    </source>
</evidence>
<name>A0A060ZCZ5_9ACTN</name>
<feature type="domain" description="Ketosynthase family 3 (KS3)" evidence="10">
    <location>
        <begin position="4524"/>
        <end position="4938"/>
    </location>
</feature>
<evidence type="ECO:0000256" key="6">
    <source>
        <dbReference type="ARBA" id="ARBA00023268"/>
    </source>
</evidence>
<dbReference type="HOGENOM" id="CLU_000022_35_8_11"/>
<dbReference type="Gene3D" id="3.40.47.10">
    <property type="match status" value="5"/>
</dbReference>
<dbReference type="InterPro" id="IPR016035">
    <property type="entry name" value="Acyl_Trfase/lysoPLipase"/>
</dbReference>
<feature type="region of interest" description="C-terminal hotdog fold" evidence="8">
    <location>
        <begin position="5508"/>
        <end position="5644"/>
    </location>
</feature>
<dbReference type="SMART" id="SM00825">
    <property type="entry name" value="PKS_KS"/>
    <property type="match status" value="5"/>
</dbReference>
<accession>A0A060ZCZ5</accession>
<keyword evidence="4" id="KW-0808">Transferase</keyword>
<dbReference type="InterPro" id="IPR011032">
    <property type="entry name" value="GroES-like_sf"/>
</dbReference>
<dbReference type="Gene3D" id="1.10.1200.10">
    <property type="entry name" value="ACP-like"/>
    <property type="match status" value="4"/>
</dbReference>
<dbReference type="InterPro" id="IPR032821">
    <property type="entry name" value="PKS_assoc"/>
</dbReference>
<dbReference type="InterPro" id="IPR036736">
    <property type="entry name" value="ACP-like_sf"/>
</dbReference>
<dbReference type="Gene3D" id="3.30.70.3290">
    <property type="match status" value="5"/>
</dbReference>
<keyword evidence="5" id="KW-0045">Antibiotic biosynthesis</keyword>
<evidence type="ECO:0000256" key="5">
    <source>
        <dbReference type="ARBA" id="ARBA00023194"/>
    </source>
</evidence>
<dbReference type="Gene3D" id="1.10.287.1960">
    <property type="match status" value="1"/>
</dbReference>
<dbReference type="SUPFAM" id="SSF51735">
    <property type="entry name" value="NAD(P)-binding Rossmann-fold domains"/>
    <property type="match status" value="7"/>
</dbReference>
<dbReference type="Pfam" id="PF21089">
    <property type="entry name" value="PKS_DH_N"/>
    <property type="match status" value="2"/>
</dbReference>